<proteinExistence type="predicted"/>
<evidence type="ECO:0000313" key="1">
    <source>
        <dbReference type="EMBL" id="CUT98470.1"/>
    </source>
</evidence>
<keyword evidence="2" id="KW-1185">Reference proteome</keyword>
<sequence>MQRHWPPTCARHADEFVQTQTRGDVLEAEPSTRSAHHIALEVCGATLPCITCAGALHTCEHNGVVRGSGGECLVEPVQQAETEHYEIIVCLLMKISPIPVGVFGSFHHWNSSDSPVRVTMTAMFISGSHEQRLSAKRIIILVEDTDEGREIGACACFLAHPPCLQSSCKWQGVSHHLVTTEDRKELMP</sequence>
<reference evidence="1" key="2">
    <citation type="submission" date="2015-11" db="EMBL/GenBank/DDBJ databases">
        <authorList>
            <person name="Zhang Y."/>
            <person name="Guo Z."/>
        </authorList>
    </citation>
    <scope>NUCLEOTIDE SEQUENCE</scope>
</reference>
<dbReference type="AlphaFoldDB" id="A0A0S4MJA3"/>
<dbReference type="EMBL" id="LN902187">
    <property type="protein sequence ID" value="CUT98470.1"/>
    <property type="molecule type" value="Genomic_DNA"/>
</dbReference>
<evidence type="ECO:0000313" key="2">
    <source>
        <dbReference type="Proteomes" id="UP000017246"/>
    </source>
</evidence>
<protein>
    <submittedName>
        <fullName evidence="1">Disease resistance protein (TMV N-like)</fullName>
    </submittedName>
</protein>
<name>A0A0S4MJA3_ECHMU</name>
<accession>A0A0S4MJA3</accession>
<reference evidence="1" key="1">
    <citation type="journal article" date="2013" name="Nature">
        <title>The genomes of four tapeworm species reveal adaptations to parasitism.</title>
        <authorList>
            <person name="Tsai I.J."/>
            <person name="Zarowiecki M."/>
            <person name="Holroyd N."/>
            <person name="Garciarrubio A."/>
            <person name="Sanchez-Flores A."/>
            <person name="Brooks K.L."/>
            <person name="Tracey A."/>
            <person name="Bobes R.J."/>
            <person name="Fragoso G."/>
            <person name="Sciutto E."/>
            <person name="Aslett M."/>
            <person name="Beasley H."/>
            <person name="Bennett H.M."/>
            <person name="Cai J."/>
            <person name="Camicia F."/>
            <person name="Clark R."/>
            <person name="Cucher M."/>
            <person name="De Silva N."/>
            <person name="Day T.A."/>
            <person name="Deplazes P."/>
            <person name="Estrada K."/>
            <person name="Fernandez C."/>
            <person name="Holland P.W."/>
            <person name="Hou J."/>
            <person name="Hu S."/>
            <person name="Huckvale T."/>
            <person name="Hung S.S."/>
            <person name="Kamenetzky L."/>
            <person name="Keane J.A."/>
            <person name="Kiss F."/>
            <person name="Koziol U."/>
            <person name="Lambert O."/>
            <person name="Liu K."/>
            <person name="Luo X."/>
            <person name="Luo Y."/>
            <person name="Macchiaroli N."/>
            <person name="Nichol S."/>
            <person name="Paps J."/>
            <person name="Parkinson J."/>
            <person name="Pouchkina-Stantcheva N."/>
            <person name="Riddiford N."/>
            <person name="Rosenzvit M."/>
            <person name="Salinas G."/>
            <person name="Wasmuth J.D."/>
            <person name="Zamanian M."/>
            <person name="Zheng Y."/>
            <person name="Cai X."/>
            <person name="Soberon X."/>
            <person name="Olson P.D."/>
            <person name="Laclette J.P."/>
            <person name="Brehm K."/>
            <person name="Berriman M."/>
            <person name="Garciarrubio A."/>
            <person name="Bobes R.J."/>
            <person name="Fragoso G."/>
            <person name="Sanchez-Flores A."/>
            <person name="Estrada K."/>
            <person name="Cevallos M.A."/>
            <person name="Morett E."/>
            <person name="Gonzalez V."/>
            <person name="Portillo T."/>
            <person name="Ochoa-Leyva A."/>
            <person name="Jose M.V."/>
            <person name="Sciutto E."/>
            <person name="Landa A."/>
            <person name="Jimenez L."/>
            <person name="Valdes V."/>
            <person name="Carrero J.C."/>
            <person name="Larralde C."/>
            <person name="Morales-Montor J."/>
            <person name="Limon-Lason J."/>
            <person name="Soberon X."/>
            <person name="Laclette J.P."/>
        </authorList>
    </citation>
    <scope>NUCLEOTIDE SEQUENCE [LARGE SCALE GENOMIC DNA]</scope>
</reference>
<dbReference type="Proteomes" id="UP000017246">
    <property type="component" value="Unassembled WGS sequence"/>
</dbReference>
<organism evidence="1 2">
    <name type="scientific">Echinococcus multilocularis</name>
    <name type="common">Fox tapeworm</name>
    <dbReference type="NCBI Taxonomy" id="6211"/>
    <lineage>
        <taxon>Eukaryota</taxon>
        <taxon>Metazoa</taxon>
        <taxon>Spiralia</taxon>
        <taxon>Lophotrochozoa</taxon>
        <taxon>Platyhelminthes</taxon>
        <taxon>Cestoda</taxon>
        <taxon>Eucestoda</taxon>
        <taxon>Cyclophyllidea</taxon>
        <taxon>Taeniidae</taxon>
        <taxon>Echinococcus</taxon>
    </lineage>
</organism>